<evidence type="ECO:0000313" key="9">
    <source>
        <dbReference type="Proteomes" id="UP000717585"/>
    </source>
</evidence>
<keyword evidence="5" id="KW-0539">Nucleus</keyword>
<evidence type="ECO:0000256" key="4">
    <source>
        <dbReference type="ARBA" id="ARBA00022776"/>
    </source>
</evidence>
<feature type="domain" description="HORMA" evidence="7">
    <location>
        <begin position="9"/>
        <end position="188"/>
    </location>
</feature>
<dbReference type="InterPro" id="IPR045091">
    <property type="entry name" value="Mad2-like"/>
</dbReference>
<dbReference type="Pfam" id="PF02301">
    <property type="entry name" value="HORMA"/>
    <property type="match status" value="1"/>
</dbReference>
<keyword evidence="4" id="KW-0498">Mitosis</keyword>
<evidence type="ECO:0000256" key="3">
    <source>
        <dbReference type="ARBA" id="ARBA00022618"/>
    </source>
</evidence>
<proteinExistence type="inferred from homology"/>
<dbReference type="EMBL" id="JAHDYR010000066">
    <property type="protein sequence ID" value="KAG9390086.1"/>
    <property type="molecule type" value="Genomic_DNA"/>
</dbReference>
<dbReference type="GO" id="GO:0051301">
    <property type="term" value="P:cell division"/>
    <property type="evidence" value="ECO:0007669"/>
    <property type="project" value="UniProtKB-KW"/>
</dbReference>
<comment type="similarity">
    <text evidence="2">Belongs to the MAD2 family.</text>
</comment>
<evidence type="ECO:0000256" key="6">
    <source>
        <dbReference type="ARBA" id="ARBA00023306"/>
    </source>
</evidence>
<protein>
    <submittedName>
        <fullName evidence="8">Mitotic spindle checkpoint protein MAD2</fullName>
    </submittedName>
</protein>
<dbReference type="PROSITE" id="PS50815">
    <property type="entry name" value="HORMA"/>
    <property type="match status" value="1"/>
</dbReference>
<dbReference type="Proteomes" id="UP000717585">
    <property type="component" value="Unassembled WGS sequence"/>
</dbReference>
<dbReference type="InterPro" id="IPR036570">
    <property type="entry name" value="HORMA_dom_sf"/>
</dbReference>
<sequence length="193" mass="21314">MADRQLTSQISAHAATEFIECMIENVLYERGVLQPNSFTKKKQYDLNVYTITSGQIKQYVASIMSAVEAALASNALRKVILLIANVCTLVPLERWEFTIDTVSASKDKPMKTIHAEMQGPARQVRTYAVTLPIRDVPCSFDVQLETLEDHTGGSGWSEVRGGRGVEVPGEELPLKGISTGIHGVDVRVVYFDE</sequence>
<dbReference type="InterPro" id="IPR003511">
    <property type="entry name" value="HORMA_dom"/>
</dbReference>
<evidence type="ECO:0000259" key="7">
    <source>
        <dbReference type="PROSITE" id="PS50815"/>
    </source>
</evidence>
<dbReference type="OrthoDB" id="1806at2759"/>
<dbReference type="GO" id="GO:0005737">
    <property type="term" value="C:cytoplasm"/>
    <property type="evidence" value="ECO:0007669"/>
    <property type="project" value="TreeGrafter"/>
</dbReference>
<dbReference type="PANTHER" id="PTHR11842">
    <property type="entry name" value="MITOTIC SPINDLE ASSEMBLY CHECKPOINT PROTEIN MAD2"/>
    <property type="match status" value="1"/>
</dbReference>
<dbReference type="AlphaFoldDB" id="A0A8J6DZ86"/>
<dbReference type="SUPFAM" id="SSF56019">
    <property type="entry name" value="The spindle assembly checkpoint protein mad2"/>
    <property type="match status" value="1"/>
</dbReference>
<dbReference type="Gene3D" id="3.30.900.10">
    <property type="entry name" value="HORMA domain"/>
    <property type="match status" value="1"/>
</dbReference>
<name>A0A8J6DZ86_9EUKA</name>
<dbReference type="GO" id="GO:0000776">
    <property type="term" value="C:kinetochore"/>
    <property type="evidence" value="ECO:0007669"/>
    <property type="project" value="TreeGrafter"/>
</dbReference>
<gene>
    <name evidence="8" type="ORF">J8273_8123</name>
</gene>
<evidence type="ECO:0000313" key="8">
    <source>
        <dbReference type="EMBL" id="KAG9390086.1"/>
    </source>
</evidence>
<accession>A0A8J6DZ86</accession>
<evidence type="ECO:0000256" key="5">
    <source>
        <dbReference type="ARBA" id="ARBA00023242"/>
    </source>
</evidence>
<comment type="caution">
    <text evidence="8">The sequence shown here is derived from an EMBL/GenBank/DDBJ whole genome shotgun (WGS) entry which is preliminary data.</text>
</comment>
<dbReference type="PANTHER" id="PTHR11842:SF11">
    <property type="entry name" value="MITOTIC SPINDLE ASSEMBLY CHECKPOINT PROTEIN MAD2A"/>
    <property type="match status" value="1"/>
</dbReference>
<dbReference type="GO" id="GO:0007094">
    <property type="term" value="P:mitotic spindle assembly checkpoint signaling"/>
    <property type="evidence" value="ECO:0007669"/>
    <property type="project" value="TreeGrafter"/>
</dbReference>
<evidence type="ECO:0000256" key="2">
    <source>
        <dbReference type="ARBA" id="ARBA00010348"/>
    </source>
</evidence>
<keyword evidence="9" id="KW-1185">Reference proteome</keyword>
<reference evidence="8" key="1">
    <citation type="submission" date="2021-05" db="EMBL/GenBank/DDBJ databases">
        <title>A free-living protist that lacks canonical eukaryotic 1 DNA replication and segregation systems.</title>
        <authorList>
            <person name="Salas-Leiva D.E."/>
            <person name="Tromer E.C."/>
            <person name="Curtis B.A."/>
            <person name="Jerlstrom-Hultqvist J."/>
            <person name="Kolisko M."/>
            <person name="Yi Z."/>
            <person name="Salas-Leiva J.S."/>
            <person name="Gallot-Lavallee L."/>
            <person name="Kops G.J.P.L."/>
            <person name="Archibald J.M."/>
            <person name="Simpson A.G.B."/>
            <person name="Roger A.J."/>
        </authorList>
    </citation>
    <scope>NUCLEOTIDE SEQUENCE</scope>
    <source>
        <strain evidence="8">BICM</strain>
    </source>
</reference>
<keyword evidence="3" id="KW-0132">Cell division</keyword>
<keyword evidence="6" id="KW-0131">Cell cycle</keyword>
<evidence type="ECO:0000256" key="1">
    <source>
        <dbReference type="ARBA" id="ARBA00004123"/>
    </source>
</evidence>
<organism evidence="8 9">
    <name type="scientific">Carpediemonas membranifera</name>
    <dbReference type="NCBI Taxonomy" id="201153"/>
    <lineage>
        <taxon>Eukaryota</taxon>
        <taxon>Metamonada</taxon>
        <taxon>Carpediemonas-like organisms</taxon>
        <taxon>Carpediemonas</taxon>
    </lineage>
</organism>
<dbReference type="GO" id="GO:0005654">
    <property type="term" value="C:nucleoplasm"/>
    <property type="evidence" value="ECO:0007669"/>
    <property type="project" value="TreeGrafter"/>
</dbReference>
<comment type="subcellular location">
    <subcellularLocation>
        <location evidence="1">Nucleus</location>
    </subcellularLocation>
</comment>